<accession>A0A6A6IH19</accession>
<dbReference type="RefSeq" id="XP_033684176.1">
    <property type="nucleotide sequence ID" value="XM_033833314.1"/>
</dbReference>
<evidence type="ECO:0000256" key="2">
    <source>
        <dbReference type="SAM" id="Phobius"/>
    </source>
</evidence>
<keyword evidence="4" id="KW-1185">Reference proteome</keyword>
<organism evidence="3 4">
    <name type="scientific">Trematosphaeria pertusa</name>
    <dbReference type="NCBI Taxonomy" id="390896"/>
    <lineage>
        <taxon>Eukaryota</taxon>
        <taxon>Fungi</taxon>
        <taxon>Dikarya</taxon>
        <taxon>Ascomycota</taxon>
        <taxon>Pezizomycotina</taxon>
        <taxon>Dothideomycetes</taxon>
        <taxon>Pleosporomycetidae</taxon>
        <taxon>Pleosporales</taxon>
        <taxon>Massarineae</taxon>
        <taxon>Trematosphaeriaceae</taxon>
        <taxon>Trematosphaeria</taxon>
    </lineage>
</organism>
<name>A0A6A6IH19_9PLEO</name>
<feature type="compositionally biased region" description="Basic and acidic residues" evidence="1">
    <location>
        <begin position="397"/>
        <end position="411"/>
    </location>
</feature>
<reference evidence="3" key="1">
    <citation type="journal article" date="2020" name="Stud. Mycol.">
        <title>101 Dothideomycetes genomes: a test case for predicting lifestyles and emergence of pathogens.</title>
        <authorList>
            <person name="Haridas S."/>
            <person name="Albert R."/>
            <person name="Binder M."/>
            <person name="Bloem J."/>
            <person name="Labutti K."/>
            <person name="Salamov A."/>
            <person name="Andreopoulos B."/>
            <person name="Baker S."/>
            <person name="Barry K."/>
            <person name="Bills G."/>
            <person name="Bluhm B."/>
            <person name="Cannon C."/>
            <person name="Castanera R."/>
            <person name="Culley D."/>
            <person name="Daum C."/>
            <person name="Ezra D."/>
            <person name="Gonzalez J."/>
            <person name="Henrissat B."/>
            <person name="Kuo A."/>
            <person name="Liang C."/>
            <person name="Lipzen A."/>
            <person name="Lutzoni F."/>
            <person name="Magnuson J."/>
            <person name="Mondo S."/>
            <person name="Nolan M."/>
            <person name="Ohm R."/>
            <person name="Pangilinan J."/>
            <person name="Park H.-J."/>
            <person name="Ramirez L."/>
            <person name="Alfaro M."/>
            <person name="Sun H."/>
            <person name="Tritt A."/>
            <person name="Yoshinaga Y."/>
            <person name="Zwiers L.-H."/>
            <person name="Turgeon B."/>
            <person name="Goodwin S."/>
            <person name="Spatafora J."/>
            <person name="Crous P."/>
            <person name="Grigoriev I."/>
        </authorList>
    </citation>
    <scope>NUCLEOTIDE SEQUENCE</scope>
    <source>
        <strain evidence="3">CBS 122368</strain>
    </source>
</reference>
<dbReference type="OrthoDB" id="444631at2759"/>
<protein>
    <submittedName>
        <fullName evidence="3">Uncharacterized protein</fullName>
    </submittedName>
</protein>
<keyword evidence="2" id="KW-0812">Transmembrane</keyword>
<gene>
    <name evidence="3" type="ORF">BU26DRAFT_564835</name>
</gene>
<feature type="transmembrane region" description="Helical" evidence="2">
    <location>
        <begin position="56"/>
        <end position="77"/>
    </location>
</feature>
<feature type="transmembrane region" description="Helical" evidence="2">
    <location>
        <begin position="270"/>
        <end position="294"/>
    </location>
</feature>
<proteinExistence type="predicted"/>
<evidence type="ECO:0000256" key="1">
    <source>
        <dbReference type="SAM" id="MobiDB-lite"/>
    </source>
</evidence>
<feature type="region of interest" description="Disordered" evidence="1">
    <location>
        <begin position="391"/>
        <end position="411"/>
    </location>
</feature>
<evidence type="ECO:0000313" key="4">
    <source>
        <dbReference type="Proteomes" id="UP000800094"/>
    </source>
</evidence>
<feature type="transmembrane region" description="Helical" evidence="2">
    <location>
        <begin position="25"/>
        <end position="44"/>
    </location>
</feature>
<feature type="transmembrane region" description="Helical" evidence="2">
    <location>
        <begin position="133"/>
        <end position="150"/>
    </location>
</feature>
<sequence length="411" mass="45968">MDYHDPSIWRLIDDLSSVRVRTFKVITGVFFGLAVLSVIGRAALRVHARSTPTVDDCFVFFGSLCLIAGTEIAYAGLDTMCLVQAVQRDPGIILKIRQEDVVAAANGINAYIYSSSCLLDATRLLQSVDNIRKYYWCVVALTIVSWVYMVSEPYILCPHFGAETVKCWTELKARVHFAMVGLGMSLDALTDIMSKSTDSSPARPTTNSTCSREHSILILRQLNIKARQKTAVGSFLCLSLAMVAIALTRASNLHSKSTGPVALDFIYQSLLLLLEATVAVLMAFLTAYRTFFVAQTERKRRQERMKRPAYSFKRFAFRKTTHDEEARLPEIPRATMTGIRSFLQRTNRTVGESTTILPHKNEEVRSEFSVPTSFITKPSFLKDQAISVASSSNRQSRLSEPRTVDHVVETL</sequence>
<evidence type="ECO:0000313" key="3">
    <source>
        <dbReference type="EMBL" id="KAF2249172.1"/>
    </source>
</evidence>
<keyword evidence="2" id="KW-0472">Membrane</keyword>
<dbReference type="AlphaFoldDB" id="A0A6A6IH19"/>
<feature type="transmembrane region" description="Helical" evidence="2">
    <location>
        <begin position="230"/>
        <end position="250"/>
    </location>
</feature>
<keyword evidence="2" id="KW-1133">Transmembrane helix</keyword>
<dbReference type="Proteomes" id="UP000800094">
    <property type="component" value="Unassembled WGS sequence"/>
</dbReference>
<dbReference type="GeneID" id="54586644"/>
<dbReference type="EMBL" id="ML987195">
    <property type="protein sequence ID" value="KAF2249172.1"/>
    <property type="molecule type" value="Genomic_DNA"/>
</dbReference>